<dbReference type="SUPFAM" id="SSF49363">
    <property type="entry name" value="Purple acid phosphatase, N-terminal domain"/>
    <property type="match status" value="1"/>
</dbReference>
<comment type="caution">
    <text evidence="4">The sequence shown here is derived from an EMBL/GenBank/DDBJ whole genome shotgun (WGS) entry which is preliminary data.</text>
</comment>
<dbReference type="PANTHER" id="PTHR22953:SF153">
    <property type="entry name" value="PURPLE ACID PHOSPHATASE"/>
    <property type="match status" value="1"/>
</dbReference>
<feature type="signal peptide" evidence="2">
    <location>
        <begin position="1"/>
        <end position="19"/>
    </location>
</feature>
<comment type="catalytic activity">
    <reaction evidence="2">
        <text>a phosphate monoester + H2O = an alcohol + phosphate</text>
        <dbReference type="Rhea" id="RHEA:15017"/>
        <dbReference type="ChEBI" id="CHEBI:15377"/>
        <dbReference type="ChEBI" id="CHEBI:30879"/>
        <dbReference type="ChEBI" id="CHEBI:43474"/>
        <dbReference type="ChEBI" id="CHEBI:67140"/>
        <dbReference type="EC" id="3.1.3.2"/>
    </reaction>
</comment>
<reference evidence="4 5" key="1">
    <citation type="submission" date="2019-07" db="EMBL/GenBank/DDBJ databases">
        <title>Genomics analysis of Aphanomyces spp. identifies a new class of oomycete effector associated with host adaptation.</title>
        <authorList>
            <person name="Gaulin E."/>
        </authorList>
    </citation>
    <scope>NUCLEOTIDE SEQUENCE [LARGE SCALE GENOMIC DNA]</scope>
    <source>
        <strain evidence="4 5">ATCC 201684</strain>
    </source>
</reference>
<comment type="similarity">
    <text evidence="2">Belongs to the metallophosphoesterase superfamily. Purple acid phosphatase family.</text>
</comment>
<evidence type="ECO:0000313" key="5">
    <source>
        <dbReference type="Proteomes" id="UP000481153"/>
    </source>
</evidence>
<feature type="domain" description="Calcineurin-like phosphoesterase" evidence="3">
    <location>
        <begin position="120"/>
        <end position="322"/>
    </location>
</feature>
<evidence type="ECO:0000313" key="4">
    <source>
        <dbReference type="EMBL" id="KAF0740133.1"/>
    </source>
</evidence>
<dbReference type="InterPro" id="IPR004843">
    <property type="entry name" value="Calcineurin-like_PHP"/>
</dbReference>
<dbReference type="AlphaFoldDB" id="A0A6G0XIY5"/>
<dbReference type="Pfam" id="PF00149">
    <property type="entry name" value="Metallophos"/>
    <property type="match status" value="1"/>
</dbReference>
<dbReference type="EMBL" id="VJMJ01000054">
    <property type="protein sequence ID" value="KAF0740133.1"/>
    <property type="molecule type" value="Genomic_DNA"/>
</dbReference>
<organism evidence="4 5">
    <name type="scientific">Aphanomyces euteiches</name>
    <dbReference type="NCBI Taxonomy" id="100861"/>
    <lineage>
        <taxon>Eukaryota</taxon>
        <taxon>Sar</taxon>
        <taxon>Stramenopiles</taxon>
        <taxon>Oomycota</taxon>
        <taxon>Saprolegniomycetes</taxon>
        <taxon>Saprolegniales</taxon>
        <taxon>Verrucalvaceae</taxon>
        <taxon>Aphanomyces</taxon>
    </lineage>
</organism>
<keyword evidence="1 2" id="KW-0732">Signal</keyword>
<accession>A0A6G0XIY5</accession>
<dbReference type="EC" id="3.1.3.2" evidence="2"/>
<dbReference type="SUPFAM" id="SSF56300">
    <property type="entry name" value="Metallo-dependent phosphatases"/>
    <property type="match status" value="1"/>
</dbReference>
<dbReference type="Gene3D" id="2.60.40.380">
    <property type="entry name" value="Purple acid phosphatase-like, N-terminal"/>
    <property type="match status" value="1"/>
</dbReference>
<dbReference type="InterPro" id="IPR029052">
    <property type="entry name" value="Metallo-depent_PP-like"/>
</dbReference>
<feature type="chain" id="PRO_5026372397" description="Purple acid phosphatase" evidence="2">
    <location>
        <begin position="20"/>
        <end position="407"/>
    </location>
</feature>
<dbReference type="PANTHER" id="PTHR22953">
    <property type="entry name" value="ACID PHOSPHATASE RELATED"/>
    <property type="match status" value="1"/>
</dbReference>
<gene>
    <name evidence="4" type="ORF">Ae201684_004371</name>
</gene>
<evidence type="ECO:0000259" key="3">
    <source>
        <dbReference type="Pfam" id="PF00149"/>
    </source>
</evidence>
<dbReference type="GO" id="GO:0003993">
    <property type="term" value="F:acid phosphatase activity"/>
    <property type="evidence" value="ECO:0007669"/>
    <property type="project" value="UniProtKB-EC"/>
</dbReference>
<protein>
    <recommendedName>
        <fullName evidence="2">Purple acid phosphatase</fullName>
        <ecNumber evidence="2">3.1.3.2</ecNumber>
    </recommendedName>
</protein>
<dbReference type="Proteomes" id="UP000481153">
    <property type="component" value="Unassembled WGS sequence"/>
</dbReference>
<keyword evidence="5" id="KW-1185">Reference proteome</keyword>
<keyword evidence="2" id="KW-0378">Hydrolase</keyword>
<sequence>MNMTVRMLALSLLQAVAHAQVVSQVHLGLTTAAVDCPHGISVAFASDKATPWTVEFTDGDCTNAVESQVHRYELDAYTSPYLHEAVLSNMPPTTQFSYEIGSFESSFVTPPQSFNTHACVLVGDFAYANGNHTIWDQWYTLLEPYLSRVPSVGINGNHETDVASDGFVAERYLGYVNRANTPITQDDAANLRTYYSIDIGLIHCVFLDDQVGSSFKAGSPAWLAERQVMADWFTVDLDRVDRQETPYVVVFKHNPFYNTFDDHQCQCSPTVFEILDKDACWEGEYVYASTEEEPACGLQAKLEDIYAHFKVDVVVSGHVHGYERTDYIYQNEVNHERGSVYVTTGSGGRSHIVKNLTGDFSWSLFKEGLAFGATRIIATPSNLRLLWFANDDLTTPRDAATLYPRFR</sequence>
<name>A0A6G0XIY5_9STRA</name>
<dbReference type="Gene3D" id="3.60.21.10">
    <property type="match status" value="1"/>
</dbReference>
<dbReference type="VEuPathDB" id="FungiDB:AeMF1_003178"/>
<dbReference type="InterPro" id="IPR008963">
    <property type="entry name" value="Purple_acid_Pase-like_N"/>
</dbReference>
<evidence type="ECO:0000256" key="2">
    <source>
        <dbReference type="RuleBase" id="RU361203"/>
    </source>
</evidence>
<evidence type="ECO:0000256" key="1">
    <source>
        <dbReference type="ARBA" id="ARBA00022729"/>
    </source>
</evidence>
<dbReference type="GO" id="GO:0046872">
    <property type="term" value="F:metal ion binding"/>
    <property type="evidence" value="ECO:0007669"/>
    <property type="project" value="InterPro"/>
</dbReference>
<proteinExistence type="inferred from homology"/>
<dbReference type="InterPro" id="IPR039331">
    <property type="entry name" value="PAPs-like"/>
</dbReference>